<proteinExistence type="predicted"/>
<dbReference type="InterPro" id="IPR053134">
    <property type="entry name" value="RNA-dir_DNA_polymerase"/>
</dbReference>
<dbReference type="InterPro" id="IPR000477">
    <property type="entry name" value="RT_dom"/>
</dbReference>
<dbReference type="CDD" id="cd00303">
    <property type="entry name" value="retropepsin_like"/>
    <property type="match status" value="1"/>
</dbReference>
<name>A0A699GZ55_TANCI</name>
<dbReference type="InterPro" id="IPR043128">
    <property type="entry name" value="Rev_trsase/Diguanyl_cyclase"/>
</dbReference>
<comment type="caution">
    <text evidence="2">The sequence shown here is derived from an EMBL/GenBank/DDBJ whole genome shotgun (WGS) entry which is preliminary data.</text>
</comment>
<dbReference type="Pfam" id="PF17921">
    <property type="entry name" value="Integrase_H2C2"/>
    <property type="match status" value="1"/>
</dbReference>
<dbReference type="Gene3D" id="1.10.340.70">
    <property type="match status" value="1"/>
</dbReference>
<dbReference type="SUPFAM" id="SSF56672">
    <property type="entry name" value="DNA/RNA polymerases"/>
    <property type="match status" value="1"/>
</dbReference>
<dbReference type="PANTHER" id="PTHR24559">
    <property type="entry name" value="TRANSPOSON TY3-I GAG-POL POLYPROTEIN"/>
    <property type="match status" value="1"/>
</dbReference>
<dbReference type="CDD" id="cd01647">
    <property type="entry name" value="RT_LTR"/>
    <property type="match status" value="1"/>
</dbReference>
<accession>A0A699GZ55</accession>
<dbReference type="InterPro" id="IPR056924">
    <property type="entry name" value="SH3_Tf2-1"/>
</dbReference>
<dbReference type="Pfam" id="PF00078">
    <property type="entry name" value="RVT_1"/>
    <property type="match status" value="1"/>
</dbReference>
<dbReference type="AlphaFoldDB" id="A0A699GZ55"/>
<organism evidence="2">
    <name type="scientific">Tanacetum cinerariifolium</name>
    <name type="common">Dalmatian daisy</name>
    <name type="synonym">Chrysanthemum cinerariifolium</name>
    <dbReference type="NCBI Taxonomy" id="118510"/>
    <lineage>
        <taxon>Eukaryota</taxon>
        <taxon>Viridiplantae</taxon>
        <taxon>Streptophyta</taxon>
        <taxon>Embryophyta</taxon>
        <taxon>Tracheophyta</taxon>
        <taxon>Spermatophyta</taxon>
        <taxon>Magnoliopsida</taxon>
        <taxon>eudicotyledons</taxon>
        <taxon>Gunneridae</taxon>
        <taxon>Pentapetalae</taxon>
        <taxon>asterids</taxon>
        <taxon>campanulids</taxon>
        <taxon>Asterales</taxon>
        <taxon>Asteraceae</taxon>
        <taxon>Asteroideae</taxon>
        <taxon>Anthemideae</taxon>
        <taxon>Anthemidinae</taxon>
        <taxon>Tanacetum</taxon>
    </lineage>
</organism>
<dbReference type="PANTHER" id="PTHR24559:SF450">
    <property type="entry name" value="RNA-DIRECTED DNA POLYMERASE HOMOLOG"/>
    <property type="match status" value="1"/>
</dbReference>
<reference evidence="2" key="1">
    <citation type="journal article" date="2019" name="Sci. Rep.">
        <title>Draft genome of Tanacetum cinerariifolium, the natural source of mosquito coil.</title>
        <authorList>
            <person name="Yamashiro T."/>
            <person name="Shiraishi A."/>
            <person name="Satake H."/>
            <person name="Nakayama K."/>
        </authorList>
    </citation>
    <scope>NUCLEOTIDE SEQUENCE</scope>
</reference>
<evidence type="ECO:0000313" key="2">
    <source>
        <dbReference type="EMBL" id="GEW71686.1"/>
    </source>
</evidence>
<sequence length="966" mass="109609">MIVAQMVYILSGACGRAWSGFSWVAFSNLWRFVKLLSAVMLWLSFNFELQGQINKIGIRNIPLRTNYRLPPKSFKIIGGYESLLKGWILGSINQEVHNHVCNCSDPKVIWQKIGALYPANQSHSIAIDIKQLGVEEDDSLNAELEKKLLCAYSVVVLLSCLSLSLSGYYQVTDHMNSVSKRINEKLDNLLLQFNYLVTDVNRLKNGEGSSRFSRMNKIKMVSIHIHDKALTWHLQFIKNHEETLSWNVYEEAILKWSASNWTLNKNTSYAPKNTTTTPALPVPNTQTILHILMDSGSIHDFLDLYTAKKMGCRIRSTCPLQVTVADGNKLVSQYMVKAFQWKIQGVLSKTDVMLLPLGGCPIDILPYRYPPIQKDTIKAMIKELLDSGAVRPSNNPFSSPIVMVKKKDGSWRMCIDYTHLNKHTVKDKFPVPVIEELIDELNGAEVFSKLDLMSGYHQIRMCEEDICKTTFKSHEGHYEFVVMPFGLTNTLLTFQALMNSVFKPFLRKFTLVFLDDILVCSPSRNDHIRHLRMVMQTMSDNTLFAKKSKCVFGTTQVEYFGYCISAQGVSTDLIQKRGRQCSVADALSRTKRQKGIVYPGASNELMDVVVATWFTGPILKEIFKVGQDVELRKKLIDHFYSSAIGGHSEVQATTKRLTTYFYWKGLRNMVKEWARTYDNCQRYKGDLFATPDLLQPWPIPERIWQAISMDFIKSLPLFNGKSSLLNGKSSLLVVVDRLSKKLTVRQGGHHKLSSKYFGPFQVIEKIGKAAYKLQLPHYAKVYPIFHVSQLKPCYVDAATIREFPQCNGEGLIAASPCWKGGIAKILDHFSPTELMSGTLRGTIRYISLENAFTSTKSMESDGTSDESATACFEMYTNRFKQKTLKYERGFVKQVEDVHTPISSGIEAYLTENDHCSEMSLSMGLDVIDRAMTYQHMCTWMLVYLKIYSGASNDHLLKDGLSGRTTC</sequence>
<evidence type="ECO:0000259" key="1">
    <source>
        <dbReference type="PROSITE" id="PS50878"/>
    </source>
</evidence>
<feature type="domain" description="Reverse transcriptase" evidence="1">
    <location>
        <begin position="385"/>
        <end position="564"/>
    </location>
</feature>
<dbReference type="PROSITE" id="PS50878">
    <property type="entry name" value="RT_POL"/>
    <property type="match status" value="1"/>
</dbReference>
<dbReference type="Gene3D" id="3.10.10.10">
    <property type="entry name" value="HIV Type 1 Reverse Transcriptase, subunit A, domain 1"/>
    <property type="match status" value="1"/>
</dbReference>
<dbReference type="InterPro" id="IPR043502">
    <property type="entry name" value="DNA/RNA_pol_sf"/>
</dbReference>
<gene>
    <name evidence="2" type="ORF">Tci_243662</name>
</gene>
<dbReference type="Pfam" id="PF24626">
    <property type="entry name" value="SH3_Tf2-1"/>
    <property type="match status" value="1"/>
</dbReference>
<dbReference type="InterPro" id="IPR041588">
    <property type="entry name" value="Integrase_H2C2"/>
</dbReference>
<dbReference type="EMBL" id="BKCJ010070638">
    <property type="protein sequence ID" value="GEW71686.1"/>
    <property type="molecule type" value="Genomic_DNA"/>
</dbReference>
<dbReference type="Gene3D" id="3.30.70.270">
    <property type="match status" value="1"/>
</dbReference>
<protein>
    <submittedName>
        <fullName evidence="2">Putative mitochondrial protein</fullName>
    </submittedName>
</protein>